<dbReference type="PROSITE" id="PS52016">
    <property type="entry name" value="TONB_DEPENDENT_REC_3"/>
    <property type="match status" value="1"/>
</dbReference>
<evidence type="ECO:0000256" key="6">
    <source>
        <dbReference type="ARBA" id="ARBA00022729"/>
    </source>
</evidence>
<proteinExistence type="inferred from homology"/>
<evidence type="ECO:0000256" key="7">
    <source>
        <dbReference type="ARBA" id="ARBA00023077"/>
    </source>
</evidence>
<organism evidence="15 16">
    <name type="scientific">Ramlibacter aquaticus</name>
    <dbReference type="NCBI Taxonomy" id="2780094"/>
    <lineage>
        <taxon>Bacteria</taxon>
        <taxon>Pseudomonadati</taxon>
        <taxon>Pseudomonadota</taxon>
        <taxon>Betaproteobacteria</taxon>
        <taxon>Burkholderiales</taxon>
        <taxon>Comamonadaceae</taxon>
        <taxon>Ramlibacter</taxon>
    </lineage>
</organism>
<keyword evidence="4 11" id="KW-1134">Transmembrane beta strand</keyword>
<evidence type="ECO:0000256" key="1">
    <source>
        <dbReference type="ARBA" id="ARBA00004571"/>
    </source>
</evidence>
<evidence type="ECO:0000256" key="5">
    <source>
        <dbReference type="ARBA" id="ARBA00022692"/>
    </source>
</evidence>
<keyword evidence="8 11" id="KW-0472">Membrane</keyword>
<sequence length="617" mass="66496">MLAAFARVASAQDMASVAGLADLTLEQLSSIQVTSVSGRPESISDAAASIFVITADDIRRSAATSLPEALRLAPNLQVAQLNASQYAISARGFNNAIGNKLLVLVDGRTIYSPLFSGVFWDQNDVMLQDIERIEVISGPGGTLWGANAVNGVINIITRPAADTQGLLASSARSGSGGYEAVRQGGTTADGVSWRVYAMAMDHGNTFRADHVARADAAAKHQAGFRIDWPTADGSLTLQGDAYEGGKRPASNLAPLMSGGNLLARWQGRLPGGAPFTLQGYLDEVHRDDVNAFRERASTADLQFSSEPAMPAGHQLLWGFGLRDTQEHNPPSPAVAFIPMDRALRWGNVFVQDDWRFTPAWQLTLGGKLESNVYTGVEFMPNLRLSYKHSPTAMTWAAVSRAVRAPARLDREFYSPGRAPYVIAGGPDFISEVATVTELGHRGYLASGISYSITAFRQDYGHLRSGTSTAPAMLINQIEGHVDGVEAWGNWQVRPGWRLGAGLLALRKHLDTTRGTPDPAGIASLGNDPQEQWSLRSSHDIGAAGQFDIAIRRVGALPLPQVAAYTAVDARFAWKVSPQLELAVFGQNLFDPRHVEFNAVPVASQIPRRVFLSATWRM</sequence>
<comment type="similarity">
    <text evidence="2 11 12">Belongs to the TonB-dependent receptor family.</text>
</comment>
<feature type="domain" description="TonB-dependent receptor-like beta-barrel" evidence="13">
    <location>
        <begin position="171"/>
        <end position="588"/>
    </location>
</feature>
<comment type="subcellular location">
    <subcellularLocation>
        <location evidence="1 11">Cell outer membrane</location>
        <topology evidence="1 11">Multi-pass membrane protein</topology>
    </subcellularLocation>
</comment>
<evidence type="ECO:0000313" key="16">
    <source>
        <dbReference type="Proteomes" id="UP000715965"/>
    </source>
</evidence>
<feature type="domain" description="TonB-dependent receptor plug" evidence="14">
    <location>
        <begin position="43"/>
        <end position="152"/>
    </location>
</feature>
<dbReference type="InterPro" id="IPR036942">
    <property type="entry name" value="Beta-barrel_TonB_sf"/>
</dbReference>
<dbReference type="Proteomes" id="UP000715965">
    <property type="component" value="Unassembled WGS sequence"/>
</dbReference>
<comment type="caution">
    <text evidence="15">The sequence shown here is derived from an EMBL/GenBank/DDBJ whole genome shotgun (WGS) entry which is preliminary data.</text>
</comment>
<dbReference type="EMBL" id="JADDOJ010000033">
    <property type="protein sequence ID" value="MBE7940874.1"/>
    <property type="molecule type" value="Genomic_DNA"/>
</dbReference>
<evidence type="ECO:0000256" key="12">
    <source>
        <dbReference type="RuleBase" id="RU003357"/>
    </source>
</evidence>
<evidence type="ECO:0000256" key="8">
    <source>
        <dbReference type="ARBA" id="ARBA00023136"/>
    </source>
</evidence>
<dbReference type="InterPro" id="IPR012910">
    <property type="entry name" value="Plug_dom"/>
</dbReference>
<dbReference type="PANTHER" id="PTHR30069">
    <property type="entry name" value="TONB-DEPENDENT OUTER MEMBRANE RECEPTOR"/>
    <property type="match status" value="1"/>
</dbReference>
<dbReference type="SUPFAM" id="SSF56935">
    <property type="entry name" value="Porins"/>
    <property type="match status" value="1"/>
</dbReference>
<accession>A0ABR9SF94</accession>
<evidence type="ECO:0000256" key="10">
    <source>
        <dbReference type="ARBA" id="ARBA00023237"/>
    </source>
</evidence>
<keyword evidence="6" id="KW-0732">Signal</keyword>
<dbReference type="InterPro" id="IPR039426">
    <property type="entry name" value="TonB-dep_rcpt-like"/>
</dbReference>
<evidence type="ECO:0000313" key="15">
    <source>
        <dbReference type="EMBL" id="MBE7940874.1"/>
    </source>
</evidence>
<evidence type="ECO:0000256" key="3">
    <source>
        <dbReference type="ARBA" id="ARBA00022448"/>
    </source>
</evidence>
<keyword evidence="16" id="KW-1185">Reference proteome</keyword>
<evidence type="ECO:0000259" key="13">
    <source>
        <dbReference type="Pfam" id="PF00593"/>
    </source>
</evidence>
<evidence type="ECO:0000256" key="2">
    <source>
        <dbReference type="ARBA" id="ARBA00009810"/>
    </source>
</evidence>
<dbReference type="RefSeq" id="WP_193780414.1">
    <property type="nucleotide sequence ID" value="NZ_JADDOJ010000033.1"/>
</dbReference>
<gene>
    <name evidence="15" type="ORF">IM725_09860</name>
</gene>
<protein>
    <submittedName>
        <fullName evidence="15">TonB-dependent receptor</fullName>
    </submittedName>
</protein>
<evidence type="ECO:0000256" key="11">
    <source>
        <dbReference type="PROSITE-ProRule" id="PRU01360"/>
    </source>
</evidence>
<name>A0ABR9SF94_9BURK</name>
<dbReference type="Pfam" id="PF07715">
    <property type="entry name" value="Plug"/>
    <property type="match status" value="1"/>
</dbReference>
<dbReference type="PANTHER" id="PTHR30069:SF29">
    <property type="entry name" value="HEMOGLOBIN AND HEMOGLOBIN-HAPTOGLOBIN-BINDING PROTEIN 1-RELATED"/>
    <property type="match status" value="1"/>
</dbReference>
<dbReference type="Gene3D" id="2.40.170.20">
    <property type="entry name" value="TonB-dependent receptor, beta-barrel domain"/>
    <property type="match status" value="1"/>
</dbReference>
<keyword evidence="9 15" id="KW-0675">Receptor</keyword>
<keyword evidence="5 11" id="KW-0812">Transmembrane</keyword>
<reference evidence="15 16" key="1">
    <citation type="submission" date="2020-10" db="EMBL/GenBank/DDBJ databases">
        <title>Draft genome of Ramlibacter aquaticus LMG 30558.</title>
        <authorList>
            <person name="Props R."/>
        </authorList>
    </citation>
    <scope>NUCLEOTIDE SEQUENCE [LARGE SCALE GENOMIC DNA]</scope>
    <source>
        <strain evidence="15 16">LMG 30558</strain>
    </source>
</reference>
<dbReference type="InterPro" id="IPR000531">
    <property type="entry name" value="Beta-barrel_TonB"/>
</dbReference>
<evidence type="ECO:0000259" key="14">
    <source>
        <dbReference type="Pfam" id="PF07715"/>
    </source>
</evidence>
<keyword evidence="10 11" id="KW-0998">Cell outer membrane</keyword>
<keyword evidence="7 12" id="KW-0798">TonB box</keyword>
<dbReference type="Pfam" id="PF00593">
    <property type="entry name" value="TonB_dep_Rec_b-barrel"/>
    <property type="match status" value="1"/>
</dbReference>
<keyword evidence="3 11" id="KW-0813">Transport</keyword>
<dbReference type="Gene3D" id="2.170.130.10">
    <property type="entry name" value="TonB-dependent receptor, plug domain"/>
    <property type="match status" value="1"/>
</dbReference>
<evidence type="ECO:0000256" key="4">
    <source>
        <dbReference type="ARBA" id="ARBA00022452"/>
    </source>
</evidence>
<dbReference type="InterPro" id="IPR037066">
    <property type="entry name" value="Plug_dom_sf"/>
</dbReference>
<evidence type="ECO:0000256" key="9">
    <source>
        <dbReference type="ARBA" id="ARBA00023170"/>
    </source>
</evidence>